<feature type="signal peptide" evidence="2">
    <location>
        <begin position="1"/>
        <end position="22"/>
    </location>
</feature>
<dbReference type="KEGG" id="gms:SOIL9_13790"/>
<evidence type="ECO:0000256" key="2">
    <source>
        <dbReference type="SAM" id="SignalP"/>
    </source>
</evidence>
<feature type="transmembrane region" description="Helical" evidence="1">
    <location>
        <begin position="203"/>
        <end position="220"/>
    </location>
</feature>
<protein>
    <submittedName>
        <fullName evidence="3">Uncharacterized protein</fullName>
    </submittedName>
</protein>
<keyword evidence="4" id="KW-1185">Reference proteome</keyword>
<name>A0A6P2D7I2_9BACT</name>
<dbReference type="EMBL" id="LR593886">
    <property type="protein sequence ID" value="VTR96335.1"/>
    <property type="molecule type" value="Genomic_DNA"/>
</dbReference>
<reference evidence="3 4" key="1">
    <citation type="submission" date="2019-05" db="EMBL/GenBank/DDBJ databases">
        <authorList>
            <consortium name="Science for Life Laboratories"/>
        </authorList>
    </citation>
    <scope>NUCLEOTIDE SEQUENCE [LARGE SCALE GENOMIC DNA]</scope>
    <source>
        <strain evidence="3">Soil9</strain>
    </source>
</reference>
<keyword evidence="1" id="KW-0812">Transmembrane</keyword>
<keyword evidence="1" id="KW-0472">Membrane</keyword>
<accession>A0A6P2D7I2</accession>
<dbReference type="RefSeq" id="WP_162670631.1">
    <property type="nucleotide sequence ID" value="NZ_LR593886.1"/>
</dbReference>
<proteinExistence type="predicted"/>
<dbReference type="Proteomes" id="UP000464178">
    <property type="component" value="Chromosome"/>
</dbReference>
<evidence type="ECO:0000313" key="3">
    <source>
        <dbReference type="EMBL" id="VTR96335.1"/>
    </source>
</evidence>
<keyword evidence="1" id="KW-1133">Transmembrane helix</keyword>
<dbReference type="AlphaFoldDB" id="A0A6P2D7I2"/>
<organism evidence="3 4">
    <name type="scientific">Gemmata massiliana</name>
    <dbReference type="NCBI Taxonomy" id="1210884"/>
    <lineage>
        <taxon>Bacteria</taxon>
        <taxon>Pseudomonadati</taxon>
        <taxon>Planctomycetota</taxon>
        <taxon>Planctomycetia</taxon>
        <taxon>Gemmatales</taxon>
        <taxon>Gemmataceae</taxon>
        <taxon>Gemmata</taxon>
    </lineage>
</organism>
<gene>
    <name evidence="3" type="ORF">SOIL9_13790</name>
</gene>
<feature type="chain" id="PRO_5026762936" evidence="2">
    <location>
        <begin position="23"/>
        <end position="233"/>
    </location>
</feature>
<sequence length="233" mass="23580">MSRSKFLMVAAVAAFAALVAPATSKAGFVVHITDGTTTYDVTPAGNDYANTFSFTGLSVKLTLTSNSPGADGIGQLSQISTEVKASGAVTARNITIKVISDGFALGKNQGDLNTTLSSTKLNGTGSSVKAEGYTLIDGVKVTGSDVKITSAAGGFSPNDQTGISLGNTFTLGNQLTLHLAASTGGEREIANATLSSTVTATPAPAGLVMLATALPFAGFLRRRLRKSEVATVA</sequence>
<keyword evidence="2" id="KW-0732">Signal</keyword>
<evidence type="ECO:0000313" key="4">
    <source>
        <dbReference type="Proteomes" id="UP000464178"/>
    </source>
</evidence>
<evidence type="ECO:0000256" key="1">
    <source>
        <dbReference type="SAM" id="Phobius"/>
    </source>
</evidence>